<dbReference type="Proteomes" id="UP001148838">
    <property type="component" value="Unassembled WGS sequence"/>
</dbReference>
<dbReference type="EMBL" id="JAJSOF020000013">
    <property type="protein sequence ID" value="KAJ4442464.1"/>
    <property type="molecule type" value="Genomic_DNA"/>
</dbReference>
<protein>
    <recommendedName>
        <fullName evidence="3">Transposable element Tc3 transposase</fullName>
    </recommendedName>
</protein>
<keyword evidence="2" id="KW-1185">Reference proteome</keyword>
<gene>
    <name evidence="1" type="ORF">ANN_04050</name>
</gene>
<proteinExistence type="predicted"/>
<name>A0ABQ8T7H7_PERAM</name>
<evidence type="ECO:0008006" key="3">
    <source>
        <dbReference type="Google" id="ProtNLM"/>
    </source>
</evidence>
<evidence type="ECO:0000313" key="2">
    <source>
        <dbReference type="Proteomes" id="UP001148838"/>
    </source>
</evidence>
<organism evidence="1 2">
    <name type="scientific">Periplaneta americana</name>
    <name type="common">American cockroach</name>
    <name type="synonym">Blatta americana</name>
    <dbReference type="NCBI Taxonomy" id="6978"/>
    <lineage>
        <taxon>Eukaryota</taxon>
        <taxon>Metazoa</taxon>
        <taxon>Ecdysozoa</taxon>
        <taxon>Arthropoda</taxon>
        <taxon>Hexapoda</taxon>
        <taxon>Insecta</taxon>
        <taxon>Pterygota</taxon>
        <taxon>Neoptera</taxon>
        <taxon>Polyneoptera</taxon>
        <taxon>Dictyoptera</taxon>
        <taxon>Blattodea</taxon>
        <taxon>Blattoidea</taxon>
        <taxon>Blattidae</taxon>
        <taxon>Blattinae</taxon>
        <taxon>Periplaneta</taxon>
    </lineage>
</organism>
<evidence type="ECO:0000313" key="1">
    <source>
        <dbReference type="EMBL" id="KAJ4442464.1"/>
    </source>
</evidence>
<sequence>MLRNFVFPEIENTPGIWWQQDGATPHSARACIQMTDSTMVDYICGAAIFRSIAYRTQQNAVRHLRMRTDAIDLTWLQNINRETPTLRQTWIP</sequence>
<accession>A0ABQ8T7H7</accession>
<comment type="caution">
    <text evidence="1">The sequence shown here is derived from an EMBL/GenBank/DDBJ whole genome shotgun (WGS) entry which is preliminary data.</text>
</comment>
<reference evidence="1 2" key="1">
    <citation type="journal article" date="2022" name="Allergy">
        <title>Genome assembly and annotation of Periplaneta americana reveal a comprehensive cockroach allergen profile.</title>
        <authorList>
            <person name="Wang L."/>
            <person name="Xiong Q."/>
            <person name="Saelim N."/>
            <person name="Wang L."/>
            <person name="Nong W."/>
            <person name="Wan A.T."/>
            <person name="Shi M."/>
            <person name="Liu X."/>
            <person name="Cao Q."/>
            <person name="Hui J.H.L."/>
            <person name="Sookrung N."/>
            <person name="Leung T.F."/>
            <person name="Tungtrongchitr A."/>
            <person name="Tsui S.K.W."/>
        </authorList>
    </citation>
    <scope>NUCLEOTIDE SEQUENCE [LARGE SCALE GENOMIC DNA]</scope>
    <source>
        <strain evidence="1">PWHHKU_190912</strain>
    </source>
</reference>